<feature type="non-terminal residue" evidence="1">
    <location>
        <position position="1"/>
    </location>
</feature>
<reference evidence="1" key="1">
    <citation type="journal article" date="2014" name="Front. Microbiol.">
        <title>High frequency of phylogenetically diverse reductive dehalogenase-homologous genes in deep subseafloor sedimentary metagenomes.</title>
        <authorList>
            <person name="Kawai M."/>
            <person name="Futagami T."/>
            <person name="Toyoda A."/>
            <person name="Takaki Y."/>
            <person name="Nishi S."/>
            <person name="Hori S."/>
            <person name="Arai W."/>
            <person name="Tsubouchi T."/>
            <person name="Morono Y."/>
            <person name="Uchiyama I."/>
            <person name="Ito T."/>
            <person name="Fujiyama A."/>
            <person name="Inagaki F."/>
            <person name="Takami H."/>
        </authorList>
    </citation>
    <scope>NUCLEOTIDE SEQUENCE</scope>
    <source>
        <strain evidence="1">Expedition CK06-06</strain>
    </source>
</reference>
<gene>
    <name evidence="1" type="ORF">S01H1_57030</name>
</gene>
<evidence type="ECO:0000313" key="1">
    <source>
        <dbReference type="EMBL" id="GAG23289.1"/>
    </source>
</evidence>
<name>X0VXW1_9ZZZZ</name>
<proteinExistence type="predicted"/>
<dbReference type="AlphaFoldDB" id="X0VXW1"/>
<comment type="caution">
    <text evidence="1">The sequence shown here is derived from an EMBL/GenBank/DDBJ whole genome shotgun (WGS) entry which is preliminary data.</text>
</comment>
<protein>
    <submittedName>
        <fullName evidence="1">Uncharacterized protein</fullName>
    </submittedName>
</protein>
<dbReference type="EMBL" id="BARS01037170">
    <property type="protein sequence ID" value="GAG23289.1"/>
    <property type="molecule type" value="Genomic_DNA"/>
</dbReference>
<sequence>ELTATIDPKEYTDIDALALAIKAAMKAVSANDYAVSYDSTNSKFIIRADGTNLNELNELHLLWGTGKNANAGTSAAATLGFNKADDIVTFPISDNQVTLITIDNTNNKIDFEEVSAGVNSGELTATIAGGDYTDLVALESAIETAMEARTLYDIDYAVSYNSTTGKFTIEEDGGAPVLTELQLLWKSGTNKGSNAAVTIGFNDSVDETGVTSYAGDNKVVLITIDDTNNKLDFSEVNAAGLNSSELTATIAGGDYT</sequence>
<feature type="non-terminal residue" evidence="1">
    <location>
        <position position="256"/>
    </location>
</feature>
<accession>X0VXW1</accession>
<organism evidence="1">
    <name type="scientific">marine sediment metagenome</name>
    <dbReference type="NCBI Taxonomy" id="412755"/>
    <lineage>
        <taxon>unclassified sequences</taxon>
        <taxon>metagenomes</taxon>
        <taxon>ecological metagenomes</taxon>
    </lineage>
</organism>